<accession>A0A378PNK4</accession>
<name>A0A378PNK4_9GAMM</name>
<organism evidence="3 4">
    <name type="scientific">Moraxella ovis</name>
    <dbReference type="NCBI Taxonomy" id="29433"/>
    <lineage>
        <taxon>Bacteria</taxon>
        <taxon>Pseudomonadati</taxon>
        <taxon>Pseudomonadota</taxon>
        <taxon>Gammaproteobacteria</taxon>
        <taxon>Moraxellales</taxon>
        <taxon>Moraxellaceae</taxon>
        <taxon>Moraxella</taxon>
    </lineage>
</organism>
<sequence length="137" mass="15600">MRPSLVPGEYFIVAGERRYRAFQSLGEQFTDCIIKVNDAENATLALTENLSREDLIDYEVAKAILVVESKWDNKTMLAEYLGISRSILYRYLSYRKLPNSVLEMLDEDPTLLSAKTSEEVIKVAKDHGLQDDEFATS</sequence>
<dbReference type="GO" id="GO:0003677">
    <property type="term" value="F:DNA binding"/>
    <property type="evidence" value="ECO:0007669"/>
    <property type="project" value="InterPro"/>
</dbReference>
<dbReference type="PANTHER" id="PTHR33375:SF1">
    <property type="entry name" value="CHROMOSOME-PARTITIONING PROTEIN PARB-RELATED"/>
    <property type="match status" value="1"/>
</dbReference>
<dbReference type="SUPFAM" id="SSF110849">
    <property type="entry name" value="ParB/Sulfiredoxin"/>
    <property type="match status" value="1"/>
</dbReference>
<dbReference type="EMBL" id="UGPW01000001">
    <property type="protein sequence ID" value="STY86519.1"/>
    <property type="molecule type" value="Genomic_DNA"/>
</dbReference>
<dbReference type="PANTHER" id="PTHR33375">
    <property type="entry name" value="CHROMOSOME-PARTITIONING PROTEIN PARB-RELATED"/>
    <property type="match status" value="1"/>
</dbReference>
<dbReference type="GO" id="GO:0005694">
    <property type="term" value="C:chromosome"/>
    <property type="evidence" value="ECO:0007669"/>
    <property type="project" value="TreeGrafter"/>
</dbReference>
<dbReference type="SUPFAM" id="SSF109709">
    <property type="entry name" value="KorB DNA-binding domain-like"/>
    <property type="match status" value="1"/>
</dbReference>
<comment type="similarity">
    <text evidence="1">Belongs to the ParB family.</text>
</comment>
<gene>
    <name evidence="3" type="primary">noc</name>
    <name evidence="3" type="ORF">NCTC11227_00506</name>
</gene>
<dbReference type="GO" id="GO:0007059">
    <property type="term" value="P:chromosome segregation"/>
    <property type="evidence" value="ECO:0007669"/>
    <property type="project" value="TreeGrafter"/>
</dbReference>
<evidence type="ECO:0000313" key="4">
    <source>
        <dbReference type="Proteomes" id="UP000255102"/>
    </source>
</evidence>
<dbReference type="Pfam" id="PF02195">
    <property type="entry name" value="ParB_N"/>
    <property type="match status" value="1"/>
</dbReference>
<dbReference type="Gene3D" id="3.90.1530.30">
    <property type="match status" value="1"/>
</dbReference>
<protein>
    <submittedName>
        <fullName evidence="3">Nucleoid occlusion protein</fullName>
    </submittedName>
</protein>
<evidence type="ECO:0000259" key="2">
    <source>
        <dbReference type="Pfam" id="PF02195"/>
    </source>
</evidence>
<proteinExistence type="inferred from homology"/>
<dbReference type="InterPro" id="IPR003115">
    <property type="entry name" value="ParB_N"/>
</dbReference>
<dbReference type="Gene3D" id="1.10.10.2830">
    <property type="match status" value="1"/>
</dbReference>
<dbReference type="AlphaFoldDB" id="A0A378PNK4"/>
<reference evidence="3 4" key="1">
    <citation type="submission" date="2018-06" db="EMBL/GenBank/DDBJ databases">
        <authorList>
            <consortium name="Pathogen Informatics"/>
            <person name="Doyle S."/>
        </authorList>
    </citation>
    <scope>NUCLEOTIDE SEQUENCE [LARGE SCALE GENOMIC DNA]</scope>
    <source>
        <strain evidence="3 4">NCTC11227</strain>
    </source>
</reference>
<feature type="domain" description="ParB-like N-terminal" evidence="2">
    <location>
        <begin position="8"/>
        <end position="50"/>
    </location>
</feature>
<dbReference type="InterPro" id="IPR050336">
    <property type="entry name" value="Chromosome_partition/occlusion"/>
</dbReference>
<evidence type="ECO:0000256" key="1">
    <source>
        <dbReference type="ARBA" id="ARBA00006295"/>
    </source>
</evidence>
<dbReference type="NCBIfam" id="TIGR00180">
    <property type="entry name" value="parB_part"/>
    <property type="match status" value="1"/>
</dbReference>
<dbReference type="Proteomes" id="UP000255102">
    <property type="component" value="Unassembled WGS sequence"/>
</dbReference>
<dbReference type="InterPro" id="IPR004437">
    <property type="entry name" value="ParB/RepB/Spo0J"/>
</dbReference>
<evidence type="ECO:0000313" key="3">
    <source>
        <dbReference type="EMBL" id="STY86519.1"/>
    </source>
</evidence>
<dbReference type="InterPro" id="IPR036086">
    <property type="entry name" value="ParB/Sulfiredoxin_sf"/>
</dbReference>